<evidence type="ECO:0000256" key="1">
    <source>
        <dbReference type="ARBA" id="ARBA00004651"/>
    </source>
</evidence>
<feature type="domain" description="Glycosyltransferase RgtA/B/C/D-like" evidence="9">
    <location>
        <begin position="248"/>
        <end position="366"/>
    </location>
</feature>
<feature type="transmembrane region" description="Helical" evidence="8">
    <location>
        <begin position="158"/>
        <end position="178"/>
    </location>
</feature>
<feature type="transmembrane region" description="Helical" evidence="8">
    <location>
        <begin position="333"/>
        <end position="355"/>
    </location>
</feature>
<comment type="caution">
    <text evidence="10">The sequence shown here is derived from an EMBL/GenBank/DDBJ whole genome shotgun (WGS) entry which is preliminary data.</text>
</comment>
<dbReference type="InterPro" id="IPR050297">
    <property type="entry name" value="LipidA_mod_glycosyltrf_83"/>
</dbReference>
<feature type="transmembrane region" description="Helical" evidence="8">
    <location>
        <begin position="41"/>
        <end position="58"/>
    </location>
</feature>
<dbReference type="Pfam" id="PF13231">
    <property type="entry name" value="PMT_2"/>
    <property type="match status" value="1"/>
</dbReference>
<feature type="transmembrane region" description="Helical" evidence="8">
    <location>
        <begin position="7"/>
        <end position="25"/>
    </location>
</feature>
<keyword evidence="2" id="KW-1003">Cell membrane</keyword>
<feature type="transmembrane region" description="Helical" evidence="8">
    <location>
        <begin position="116"/>
        <end position="137"/>
    </location>
</feature>
<feature type="transmembrane region" description="Helical" evidence="8">
    <location>
        <begin position="367"/>
        <end position="387"/>
    </location>
</feature>
<dbReference type="GO" id="GO:0005886">
    <property type="term" value="C:plasma membrane"/>
    <property type="evidence" value="ECO:0007669"/>
    <property type="project" value="UniProtKB-SubCell"/>
</dbReference>
<gene>
    <name evidence="10" type="ORF">C4532_06505</name>
</gene>
<reference evidence="10 11" key="1">
    <citation type="journal article" date="2017" name="ISME J.">
        <title>Energy and carbon metabolisms in a deep terrestrial subsurface fluid microbial community.</title>
        <authorList>
            <person name="Momper L."/>
            <person name="Jungbluth S.P."/>
            <person name="Lee M.D."/>
            <person name="Amend J.P."/>
        </authorList>
    </citation>
    <scope>NUCLEOTIDE SEQUENCE [LARGE SCALE GENOMIC DNA]</scope>
    <source>
        <strain evidence="10">SURF_17</strain>
    </source>
</reference>
<proteinExistence type="predicted"/>
<dbReference type="InterPro" id="IPR038731">
    <property type="entry name" value="RgtA/B/C-like"/>
</dbReference>
<organism evidence="10 11">
    <name type="scientific">Candidatus Abyssobacteria bacterium SURF_17</name>
    <dbReference type="NCBI Taxonomy" id="2093361"/>
    <lineage>
        <taxon>Bacteria</taxon>
        <taxon>Pseudomonadati</taxon>
        <taxon>Candidatus Hydrogenedentota</taxon>
        <taxon>Candidatus Abyssobacteria</taxon>
    </lineage>
</organism>
<evidence type="ECO:0000313" key="11">
    <source>
        <dbReference type="Proteomes" id="UP000285961"/>
    </source>
</evidence>
<dbReference type="AlphaFoldDB" id="A0A419F1L5"/>
<feature type="transmembrane region" description="Helical" evidence="8">
    <location>
        <begin position="287"/>
        <end position="313"/>
    </location>
</feature>
<evidence type="ECO:0000256" key="5">
    <source>
        <dbReference type="ARBA" id="ARBA00022692"/>
    </source>
</evidence>
<feature type="transmembrane region" description="Helical" evidence="8">
    <location>
        <begin position="465"/>
        <end position="484"/>
    </location>
</feature>
<evidence type="ECO:0000259" key="9">
    <source>
        <dbReference type="Pfam" id="PF13231"/>
    </source>
</evidence>
<evidence type="ECO:0000313" key="10">
    <source>
        <dbReference type="EMBL" id="RJP72134.1"/>
    </source>
</evidence>
<evidence type="ECO:0000256" key="4">
    <source>
        <dbReference type="ARBA" id="ARBA00022679"/>
    </source>
</evidence>
<dbReference type="EMBL" id="QZKI01000049">
    <property type="protein sequence ID" value="RJP72134.1"/>
    <property type="molecule type" value="Genomic_DNA"/>
</dbReference>
<name>A0A419F1L5_9BACT</name>
<evidence type="ECO:0000256" key="2">
    <source>
        <dbReference type="ARBA" id="ARBA00022475"/>
    </source>
</evidence>
<evidence type="ECO:0000256" key="7">
    <source>
        <dbReference type="ARBA" id="ARBA00023136"/>
    </source>
</evidence>
<keyword evidence="6 8" id="KW-1133">Transmembrane helix</keyword>
<keyword evidence="3" id="KW-0328">Glycosyltransferase</keyword>
<evidence type="ECO:0000256" key="6">
    <source>
        <dbReference type="ARBA" id="ARBA00022989"/>
    </source>
</evidence>
<comment type="subcellular location">
    <subcellularLocation>
        <location evidence="1">Cell membrane</location>
        <topology evidence="1">Multi-pass membrane protein</topology>
    </subcellularLocation>
</comment>
<feature type="transmembrane region" description="Helical" evidence="8">
    <location>
        <begin position="79"/>
        <end position="96"/>
    </location>
</feature>
<keyword evidence="7 8" id="KW-0472">Membrane</keyword>
<accession>A0A419F1L5</accession>
<evidence type="ECO:0000256" key="8">
    <source>
        <dbReference type="SAM" id="Phobius"/>
    </source>
</evidence>
<feature type="transmembrane region" description="Helical" evidence="8">
    <location>
        <begin position="236"/>
        <end position="266"/>
    </location>
</feature>
<feature type="transmembrane region" description="Helical" evidence="8">
    <location>
        <begin position="439"/>
        <end position="458"/>
    </location>
</feature>
<keyword evidence="4" id="KW-0808">Transferase</keyword>
<dbReference type="Proteomes" id="UP000285961">
    <property type="component" value="Unassembled WGS sequence"/>
</dbReference>
<dbReference type="GO" id="GO:0009103">
    <property type="term" value="P:lipopolysaccharide biosynthetic process"/>
    <property type="evidence" value="ECO:0007669"/>
    <property type="project" value="UniProtKB-ARBA"/>
</dbReference>
<keyword evidence="5 8" id="KW-0812">Transmembrane</keyword>
<dbReference type="GO" id="GO:0016763">
    <property type="term" value="F:pentosyltransferase activity"/>
    <property type="evidence" value="ECO:0007669"/>
    <property type="project" value="TreeGrafter"/>
</dbReference>
<sequence length="663" mass="74142">MGAKTKWNLALGFVAFYCGLSWFLMRSDYLVMGEETAEREQFVHLLFTAVMLFAVILWKGRLIEHFIRRMSSLPTASSIAPFVAGGILVFTMLYYPRKRVSRSMFGWEMMESTRALVEYSFQMIAIMGLASLVLLNARRVTEGVLRLGERLVFGTPRTAFVIGTVLLVFLETNALSLFQFHHVPVSSNEIGYIFQAKVFASGRLYAEPPPYPEFFTFSSFVLSDKWYSTVAPGFPLLLTLGVFLGATWIVNPLLSAFCVMLVYLTAERMYDVRIARISSALMLVSPFFLLLSSIQLAHTATAFFFLFFLYFFLRGLQGSGWYSFLLSGLGFGAMALTHPLTAAAASLPWGGYCLWLMSKRKIRFTDATVLGVGLTIGVCLLFAYTSATAGNPLAFGSAALNGNNFGFVHPQREAPAQEARTLLQGIVTLNGGLHYLNRYLLGWPMPALLLAFLPFAVPTRNTWDWLLLGHLLSIPLVYAFSSAQDLLMGPRYYFCVIPAGFILTARGFREAPALWNRLAGRMDSAARISMFSALLVCICIAYNAVHFFPKRLKHYAISSPVYHFMPSPIWRHLEAQKVGNAVVFISGFPNALTYGTGLWRNDPDLKGDVVFARDLGMHNEVLMERYSGRRYYRYAPLTDSFQEIFPPDDSTPAAVAPTVVLPM</sequence>
<dbReference type="PANTHER" id="PTHR33908:SF11">
    <property type="entry name" value="MEMBRANE PROTEIN"/>
    <property type="match status" value="1"/>
</dbReference>
<protein>
    <recommendedName>
        <fullName evidence="9">Glycosyltransferase RgtA/B/C/D-like domain-containing protein</fullName>
    </recommendedName>
</protein>
<feature type="transmembrane region" description="Helical" evidence="8">
    <location>
        <begin position="528"/>
        <end position="548"/>
    </location>
</feature>
<evidence type="ECO:0000256" key="3">
    <source>
        <dbReference type="ARBA" id="ARBA00022676"/>
    </source>
</evidence>
<dbReference type="PANTHER" id="PTHR33908">
    <property type="entry name" value="MANNOSYLTRANSFERASE YKCB-RELATED"/>
    <property type="match status" value="1"/>
</dbReference>